<dbReference type="PROSITE" id="PS00671">
    <property type="entry name" value="D_2_HYDROXYACID_DH_3"/>
    <property type="match status" value="1"/>
</dbReference>
<evidence type="ECO:0000259" key="6">
    <source>
        <dbReference type="Pfam" id="PF02826"/>
    </source>
</evidence>
<dbReference type="InterPro" id="IPR006140">
    <property type="entry name" value="D-isomer_DH_NAD-bd"/>
</dbReference>
<dbReference type="InterPro" id="IPR036291">
    <property type="entry name" value="NAD(P)-bd_dom_sf"/>
</dbReference>
<dbReference type="OrthoDB" id="9786364at2"/>
<evidence type="ECO:0000313" key="7">
    <source>
        <dbReference type="EMBL" id="ANE41124.1"/>
    </source>
</evidence>
<reference evidence="8" key="2">
    <citation type="journal article" date="2020" name="mSystems">
        <title>Genome- and Community-Level Interaction Insights into Carbon Utilization and Element Cycling Functions of Hydrothermarchaeota in Hydrothermal Sediment.</title>
        <authorList>
            <person name="Zhou Z."/>
            <person name="Liu Y."/>
            <person name="Xu W."/>
            <person name="Pan J."/>
            <person name="Luo Z.H."/>
            <person name="Li M."/>
        </authorList>
    </citation>
    <scope>NUCLEOTIDE SEQUENCE [LARGE SCALE GENOMIC DNA]</scope>
    <source>
        <strain evidence="9">SpSt-604</strain>
        <strain evidence="8">SpSt-640</strain>
    </source>
</reference>
<evidence type="ECO:0000259" key="5">
    <source>
        <dbReference type="Pfam" id="PF00389"/>
    </source>
</evidence>
<dbReference type="GO" id="GO:0030267">
    <property type="term" value="F:glyoxylate reductase (NADPH) activity"/>
    <property type="evidence" value="ECO:0007669"/>
    <property type="project" value="TreeGrafter"/>
</dbReference>
<evidence type="ECO:0000313" key="8">
    <source>
        <dbReference type="EMBL" id="HGQ77429.1"/>
    </source>
</evidence>
<dbReference type="Pfam" id="PF02826">
    <property type="entry name" value="2-Hacid_dh_C"/>
    <property type="match status" value="1"/>
</dbReference>
<sequence length="332" mass="37512">MVTTKAKVFITYAIPDKGINMLKEKFDVDVYDGEEFLTKEQMLERARYADAIITQLRDPIDKEFIESLNNVKIIANYAVGYNNIDVEIATRKGIYVTHTPGVLTEATADIAFALILAVARRIVEADKFVREGKFVGWKPKLFLGYDLYGKTLGIIGMGRIGQAVARRALGFGMKVIYYNRHRLPEDVEKQFNAEYVELDKLIETADYISIHTPLTKETYHLINAERIARMKPNAILINTARGPVVDEKALYEALKERKIAGAGFDVYENEPQLTPGLEKLDNVVLLPHIGSATYETRDKMSEMVAINVIHALEGRIPPNLVPEQKVIFHGRQ</sequence>
<dbReference type="Proteomes" id="UP000077096">
    <property type="component" value="Chromosome"/>
</dbReference>
<keyword evidence="3" id="KW-0520">NAD</keyword>
<organism evidence="7 10">
    <name type="scientific">Fervidobacterium pennivorans</name>
    <dbReference type="NCBI Taxonomy" id="93466"/>
    <lineage>
        <taxon>Bacteria</taxon>
        <taxon>Thermotogati</taxon>
        <taxon>Thermotogota</taxon>
        <taxon>Thermotogae</taxon>
        <taxon>Thermotogales</taxon>
        <taxon>Fervidobacteriaceae</taxon>
        <taxon>Fervidobacterium</taxon>
    </lineage>
</organism>
<dbReference type="SUPFAM" id="SSF52283">
    <property type="entry name" value="Formate/glycerate dehydrogenase catalytic domain-like"/>
    <property type="match status" value="1"/>
</dbReference>
<dbReference type="PROSITE" id="PS00065">
    <property type="entry name" value="D_2_HYDROXYACID_DH_1"/>
    <property type="match status" value="1"/>
</dbReference>
<dbReference type="GO" id="GO:0005829">
    <property type="term" value="C:cytosol"/>
    <property type="evidence" value="ECO:0007669"/>
    <property type="project" value="TreeGrafter"/>
</dbReference>
<evidence type="ECO:0000256" key="1">
    <source>
        <dbReference type="ARBA" id="ARBA00005854"/>
    </source>
</evidence>
<accession>A0A172T2D2</accession>
<evidence type="ECO:0000256" key="3">
    <source>
        <dbReference type="ARBA" id="ARBA00023027"/>
    </source>
</evidence>
<dbReference type="CDD" id="cd05301">
    <property type="entry name" value="GDH"/>
    <property type="match status" value="1"/>
</dbReference>
<comment type="similarity">
    <text evidence="1 4">Belongs to the D-isomer specific 2-hydroxyacid dehydrogenase family.</text>
</comment>
<dbReference type="FunFam" id="3.40.50.720:FF:000203">
    <property type="entry name" value="D-3-phosphoglycerate dehydrogenase (SerA)"/>
    <property type="match status" value="1"/>
</dbReference>
<reference evidence="7 10" key="1">
    <citation type="submission" date="2014-08" db="EMBL/GenBank/DDBJ databases">
        <title>Fervidobacterium pennivorans DYC genome.</title>
        <authorList>
            <person name="Wushke S."/>
        </authorList>
    </citation>
    <scope>NUCLEOTIDE SEQUENCE [LARGE SCALE GENOMIC DNA]</scope>
    <source>
        <strain evidence="7 10">DYC</strain>
    </source>
</reference>
<feature type="domain" description="D-isomer specific 2-hydroxyacid dehydrogenase NAD-binding" evidence="6">
    <location>
        <begin position="112"/>
        <end position="290"/>
    </location>
</feature>
<dbReference type="PATRIC" id="fig|93466.3.peg.717"/>
<dbReference type="Pfam" id="PF00389">
    <property type="entry name" value="2-Hacid_dh"/>
    <property type="match status" value="1"/>
</dbReference>
<dbReference type="GO" id="GO:0016618">
    <property type="term" value="F:hydroxypyruvate reductase [NAD(P)H] activity"/>
    <property type="evidence" value="ECO:0007669"/>
    <property type="project" value="TreeGrafter"/>
</dbReference>
<dbReference type="GO" id="GO:0051287">
    <property type="term" value="F:NAD binding"/>
    <property type="evidence" value="ECO:0007669"/>
    <property type="project" value="InterPro"/>
</dbReference>
<dbReference type="EMBL" id="CP011393">
    <property type="protein sequence ID" value="ANE41124.1"/>
    <property type="molecule type" value="Genomic_DNA"/>
</dbReference>
<keyword evidence="2 4" id="KW-0560">Oxidoreductase</keyword>
<dbReference type="PANTHER" id="PTHR10996">
    <property type="entry name" value="2-HYDROXYACID DEHYDROGENASE-RELATED"/>
    <property type="match status" value="1"/>
</dbReference>
<evidence type="ECO:0000256" key="4">
    <source>
        <dbReference type="RuleBase" id="RU003719"/>
    </source>
</evidence>
<dbReference type="EMBL" id="DTBH01000129">
    <property type="protein sequence ID" value="HGQ77429.1"/>
    <property type="molecule type" value="Genomic_DNA"/>
</dbReference>
<dbReference type="InterPro" id="IPR029752">
    <property type="entry name" value="D-isomer_DH_CS1"/>
</dbReference>
<name>A0A172T2D2_FERPE</name>
<dbReference type="InterPro" id="IPR029753">
    <property type="entry name" value="D-isomer_DH_CS"/>
</dbReference>
<dbReference type="EMBL" id="DSZT01000279">
    <property type="protein sequence ID" value="HGU42941.1"/>
    <property type="molecule type" value="Genomic_DNA"/>
</dbReference>
<feature type="domain" description="D-isomer specific 2-hydroxyacid dehydrogenase catalytic" evidence="5">
    <location>
        <begin position="8"/>
        <end position="321"/>
    </location>
</feature>
<dbReference type="SUPFAM" id="SSF51735">
    <property type="entry name" value="NAD(P)-binding Rossmann-fold domains"/>
    <property type="match status" value="1"/>
</dbReference>
<evidence type="ECO:0000313" key="10">
    <source>
        <dbReference type="Proteomes" id="UP000077096"/>
    </source>
</evidence>
<dbReference type="InterPro" id="IPR050223">
    <property type="entry name" value="D-isomer_2-hydroxyacid_DH"/>
</dbReference>
<dbReference type="Gene3D" id="3.40.50.720">
    <property type="entry name" value="NAD(P)-binding Rossmann-like Domain"/>
    <property type="match status" value="2"/>
</dbReference>
<dbReference type="InterPro" id="IPR006139">
    <property type="entry name" value="D-isomer_2_OHA_DH_cat_dom"/>
</dbReference>
<evidence type="ECO:0000313" key="9">
    <source>
        <dbReference type="EMBL" id="HGU42941.1"/>
    </source>
</evidence>
<dbReference type="KEGG" id="fng:JM64_03310"/>
<dbReference type="AlphaFoldDB" id="A0A172T2D2"/>
<protein>
    <submittedName>
        <fullName evidence="8">D-glycerate dehydrogenase</fullName>
    </submittedName>
    <submittedName>
        <fullName evidence="7">Glyoxylate reductase</fullName>
    </submittedName>
</protein>
<dbReference type="PANTHER" id="PTHR10996:SF283">
    <property type="entry name" value="GLYOXYLATE_HYDROXYPYRUVATE REDUCTASE B"/>
    <property type="match status" value="1"/>
</dbReference>
<proteinExistence type="inferred from homology"/>
<gene>
    <name evidence="9" type="ORF">ENT72_08565</name>
    <name evidence="8" type="ORF">ENU12_05915</name>
    <name evidence="7" type="ORF">JM64_03310</name>
</gene>
<evidence type="ECO:0000256" key="2">
    <source>
        <dbReference type="ARBA" id="ARBA00023002"/>
    </source>
</evidence>